<dbReference type="GO" id="GO:0043709">
    <property type="term" value="P:cell adhesion involved in single-species biofilm formation"/>
    <property type="evidence" value="ECO:0007669"/>
    <property type="project" value="TreeGrafter"/>
</dbReference>
<dbReference type="GO" id="GO:0052621">
    <property type="term" value="F:diguanylate cyclase activity"/>
    <property type="evidence" value="ECO:0007669"/>
    <property type="project" value="TreeGrafter"/>
</dbReference>
<dbReference type="InterPro" id="IPR000160">
    <property type="entry name" value="GGDEF_dom"/>
</dbReference>
<evidence type="ECO:0000313" key="3">
    <source>
        <dbReference type="Proteomes" id="UP000446657"/>
    </source>
</evidence>
<dbReference type="InterPro" id="IPR029787">
    <property type="entry name" value="Nucleotide_cyclase"/>
</dbReference>
<dbReference type="InterPro" id="IPR043128">
    <property type="entry name" value="Rev_trsase/Diguanyl_cyclase"/>
</dbReference>
<dbReference type="NCBIfam" id="TIGR00254">
    <property type="entry name" value="GGDEF"/>
    <property type="match status" value="1"/>
</dbReference>
<dbReference type="EMBL" id="WNAL01000014">
    <property type="protein sequence ID" value="MTR81698.1"/>
    <property type="molecule type" value="Genomic_DNA"/>
</dbReference>
<reference evidence="2 3" key="1">
    <citation type="journal article" date="2019" name="Nat. Med.">
        <title>A library of human gut bacterial isolates paired with longitudinal multiomics data enables mechanistic microbiome research.</title>
        <authorList>
            <person name="Poyet M."/>
            <person name="Groussin M."/>
            <person name="Gibbons S.M."/>
            <person name="Avila-Pacheco J."/>
            <person name="Jiang X."/>
            <person name="Kearney S.M."/>
            <person name="Perrotta A.R."/>
            <person name="Berdy B."/>
            <person name="Zhao S."/>
            <person name="Lieberman T.D."/>
            <person name="Swanson P.K."/>
            <person name="Smith M."/>
            <person name="Roesemann S."/>
            <person name="Alexander J.E."/>
            <person name="Rich S.A."/>
            <person name="Livny J."/>
            <person name="Vlamakis H."/>
            <person name="Clish C."/>
            <person name="Bullock K."/>
            <person name="Deik A."/>
            <person name="Scott J."/>
            <person name="Pierce K.A."/>
            <person name="Xavier R.J."/>
            <person name="Alm E.J."/>
        </authorList>
    </citation>
    <scope>NUCLEOTIDE SEQUENCE [LARGE SCALE GENOMIC DNA]</scope>
    <source>
        <strain evidence="2 3">BIOML-A1</strain>
    </source>
</reference>
<dbReference type="Proteomes" id="UP000446657">
    <property type="component" value="Unassembled WGS sequence"/>
</dbReference>
<evidence type="ECO:0000313" key="2">
    <source>
        <dbReference type="EMBL" id="MTR81698.1"/>
    </source>
</evidence>
<name>A0A844KLZ3_9FIRM</name>
<dbReference type="InterPro" id="IPR050469">
    <property type="entry name" value="Diguanylate_Cyclase"/>
</dbReference>
<dbReference type="AlphaFoldDB" id="A0A844KLZ3"/>
<dbReference type="CDD" id="cd01949">
    <property type="entry name" value="GGDEF"/>
    <property type="match status" value="1"/>
</dbReference>
<dbReference type="PROSITE" id="PS50887">
    <property type="entry name" value="GGDEF"/>
    <property type="match status" value="1"/>
</dbReference>
<dbReference type="PANTHER" id="PTHR45138">
    <property type="entry name" value="REGULATORY COMPONENTS OF SENSORY TRANSDUCTION SYSTEM"/>
    <property type="match status" value="1"/>
</dbReference>
<comment type="caution">
    <text evidence="2">The sequence shown here is derived from an EMBL/GenBank/DDBJ whole genome shotgun (WGS) entry which is preliminary data.</text>
</comment>
<dbReference type="SUPFAM" id="SSF55073">
    <property type="entry name" value="Nucleotide cyclase"/>
    <property type="match status" value="1"/>
</dbReference>
<dbReference type="Gene3D" id="3.30.70.270">
    <property type="match status" value="1"/>
</dbReference>
<organism evidence="2 3">
    <name type="scientific">Roseburia faecis</name>
    <dbReference type="NCBI Taxonomy" id="301302"/>
    <lineage>
        <taxon>Bacteria</taxon>
        <taxon>Bacillati</taxon>
        <taxon>Bacillota</taxon>
        <taxon>Clostridia</taxon>
        <taxon>Lachnospirales</taxon>
        <taxon>Lachnospiraceae</taxon>
        <taxon>Roseburia</taxon>
    </lineage>
</organism>
<evidence type="ECO:0000259" key="1">
    <source>
        <dbReference type="PROSITE" id="PS50887"/>
    </source>
</evidence>
<dbReference type="GO" id="GO:1902201">
    <property type="term" value="P:negative regulation of bacterial-type flagellum-dependent cell motility"/>
    <property type="evidence" value="ECO:0007669"/>
    <property type="project" value="TreeGrafter"/>
</dbReference>
<accession>A0A844KLZ3</accession>
<dbReference type="PANTHER" id="PTHR45138:SF9">
    <property type="entry name" value="DIGUANYLATE CYCLASE DGCM-RELATED"/>
    <property type="match status" value="1"/>
</dbReference>
<proteinExistence type="predicted"/>
<sequence length="155" mass="17811">MRMVQAASMDDMTGLYSKNKLLETVEHMEPKERPVAVIYWDVNQLKYVNDTFGHLYGDQLIAKIAGSIRAAVTSEETNAYRYGGDEFLMIIPDGTQEIAEDVIEKWRQVMKPIQKNSEIPVSASVGYAVGKYENIMELIEIADQRMYKDKQLRRQ</sequence>
<dbReference type="SMART" id="SM00267">
    <property type="entry name" value="GGDEF"/>
    <property type="match status" value="1"/>
</dbReference>
<gene>
    <name evidence="2" type="ORF">GMD30_08245</name>
</gene>
<dbReference type="GO" id="GO:0005886">
    <property type="term" value="C:plasma membrane"/>
    <property type="evidence" value="ECO:0007669"/>
    <property type="project" value="TreeGrafter"/>
</dbReference>
<feature type="domain" description="GGDEF" evidence="1">
    <location>
        <begin position="33"/>
        <end position="155"/>
    </location>
</feature>
<dbReference type="Pfam" id="PF00990">
    <property type="entry name" value="GGDEF"/>
    <property type="match status" value="1"/>
</dbReference>
<protein>
    <submittedName>
        <fullName evidence="2">Diguanylate cyclase</fullName>
    </submittedName>
</protein>